<accession>Q23J92</accession>
<keyword evidence="3" id="KW-1185">Reference proteome</keyword>
<proteinExistence type="predicted"/>
<reference evidence="3" key="1">
    <citation type="journal article" date="2006" name="PLoS Biol.">
        <title>Macronuclear genome sequence of the ciliate Tetrahymena thermophila, a model eukaryote.</title>
        <authorList>
            <person name="Eisen J.A."/>
            <person name="Coyne R.S."/>
            <person name="Wu M."/>
            <person name="Wu D."/>
            <person name="Thiagarajan M."/>
            <person name="Wortman J.R."/>
            <person name="Badger J.H."/>
            <person name="Ren Q."/>
            <person name="Amedeo P."/>
            <person name="Jones K.M."/>
            <person name="Tallon L.J."/>
            <person name="Delcher A.L."/>
            <person name="Salzberg S.L."/>
            <person name="Silva J.C."/>
            <person name="Haas B.J."/>
            <person name="Majoros W.H."/>
            <person name="Farzad M."/>
            <person name="Carlton J.M."/>
            <person name="Smith R.K. Jr."/>
            <person name="Garg J."/>
            <person name="Pearlman R.E."/>
            <person name="Karrer K.M."/>
            <person name="Sun L."/>
            <person name="Manning G."/>
            <person name="Elde N.C."/>
            <person name="Turkewitz A.P."/>
            <person name="Asai D.J."/>
            <person name="Wilkes D.E."/>
            <person name="Wang Y."/>
            <person name="Cai H."/>
            <person name="Collins K."/>
            <person name="Stewart B.A."/>
            <person name="Lee S.R."/>
            <person name="Wilamowska K."/>
            <person name="Weinberg Z."/>
            <person name="Ruzzo W.L."/>
            <person name="Wloga D."/>
            <person name="Gaertig J."/>
            <person name="Frankel J."/>
            <person name="Tsao C.-C."/>
            <person name="Gorovsky M.A."/>
            <person name="Keeling P.J."/>
            <person name="Waller R.F."/>
            <person name="Patron N.J."/>
            <person name="Cherry J.M."/>
            <person name="Stover N.A."/>
            <person name="Krieger C.J."/>
            <person name="del Toro C."/>
            <person name="Ryder H.F."/>
            <person name="Williamson S.C."/>
            <person name="Barbeau R.A."/>
            <person name="Hamilton E.P."/>
            <person name="Orias E."/>
        </authorList>
    </citation>
    <scope>NUCLEOTIDE SEQUENCE [LARGE SCALE GENOMIC DNA]</scope>
    <source>
        <strain evidence="3">SB210</strain>
    </source>
</reference>
<protein>
    <submittedName>
        <fullName evidence="2">Transmembrane protein, putative</fullName>
    </submittedName>
</protein>
<evidence type="ECO:0000313" key="3">
    <source>
        <dbReference type="Proteomes" id="UP000009168"/>
    </source>
</evidence>
<dbReference type="KEGG" id="tet:TTHERM_00490800"/>
<dbReference type="InParanoid" id="Q23J92"/>
<keyword evidence="1" id="KW-1133">Transmembrane helix</keyword>
<dbReference type="GeneID" id="7836890"/>
<dbReference type="AlphaFoldDB" id="Q23J92"/>
<name>Q23J92_TETTS</name>
<evidence type="ECO:0000256" key="1">
    <source>
        <dbReference type="SAM" id="Phobius"/>
    </source>
</evidence>
<dbReference type="Proteomes" id="UP000009168">
    <property type="component" value="Unassembled WGS sequence"/>
</dbReference>
<feature type="transmembrane region" description="Helical" evidence="1">
    <location>
        <begin position="85"/>
        <end position="101"/>
    </location>
</feature>
<gene>
    <name evidence="2" type="ORF">TTHERM_00490800</name>
</gene>
<dbReference type="EMBL" id="GG662691">
    <property type="protein sequence ID" value="EAR96612.2"/>
    <property type="molecule type" value="Genomic_DNA"/>
</dbReference>
<organism evidence="2 3">
    <name type="scientific">Tetrahymena thermophila (strain SB210)</name>
    <dbReference type="NCBI Taxonomy" id="312017"/>
    <lineage>
        <taxon>Eukaryota</taxon>
        <taxon>Sar</taxon>
        <taxon>Alveolata</taxon>
        <taxon>Ciliophora</taxon>
        <taxon>Intramacronucleata</taxon>
        <taxon>Oligohymenophorea</taxon>
        <taxon>Hymenostomatida</taxon>
        <taxon>Tetrahymenina</taxon>
        <taxon>Tetrahymenidae</taxon>
        <taxon>Tetrahymena</taxon>
    </lineage>
</organism>
<evidence type="ECO:0000313" key="2">
    <source>
        <dbReference type="EMBL" id="EAR96612.2"/>
    </source>
</evidence>
<sequence>MNKFSNIYHQFQFIQTQQQQQLFLINESILIIYLQLFSYIVQTYEIPTLQSKGLKDKQEYNKQIKIQQNIYKNQDKNKYKQKMKFLSFTFLALIAFCAVQAQNQEEIDFLNCLDRKQQYLQVPCKQDNSLDCLNEQQRMKTCTLGCSNSQVFSAQQTKNCLQKCSSTNAEIQNNLQVVINCLSSTFLQFAFVFAFSLMSMIF</sequence>
<dbReference type="RefSeq" id="XP_001016857.2">
    <property type="nucleotide sequence ID" value="XM_001016857.2"/>
</dbReference>
<keyword evidence="1 2" id="KW-0812">Transmembrane</keyword>
<keyword evidence="1" id="KW-0472">Membrane</keyword>
<feature type="transmembrane region" description="Helical" evidence="1">
    <location>
        <begin position="177"/>
        <end position="198"/>
    </location>
</feature>
<dbReference type="HOGENOM" id="CLU_1279949_0_0_1"/>